<dbReference type="RefSeq" id="WP_017052073.1">
    <property type="nucleotide sequence ID" value="NZ_AJYW02000004.1"/>
</dbReference>
<protein>
    <recommendedName>
        <fullName evidence="1">AsmA domain-containing protein</fullName>
    </recommendedName>
</protein>
<dbReference type="PANTHER" id="PTHR30441:SF8">
    <property type="entry name" value="DUF748 DOMAIN-CONTAINING PROTEIN"/>
    <property type="match status" value="1"/>
</dbReference>
<name>A0A1E5DAG7_9VIBR</name>
<accession>A0A1E5DAG7</accession>
<evidence type="ECO:0000313" key="3">
    <source>
        <dbReference type="Proteomes" id="UP000094165"/>
    </source>
</evidence>
<organism evidence="2 3">
    <name type="scientific">Vibrio genomosp. F6 str. FF-238</name>
    <dbReference type="NCBI Taxonomy" id="1191298"/>
    <lineage>
        <taxon>Bacteria</taxon>
        <taxon>Pseudomonadati</taxon>
        <taxon>Pseudomonadota</taxon>
        <taxon>Gammaproteobacteria</taxon>
        <taxon>Vibrionales</taxon>
        <taxon>Vibrionaceae</taxon>
        <taxon>Vibrio</taxon>
    </lineage>
</organism>
<dbReference type="AlphaFoldDB" id="A0A1E5DAG7"/>
<proteinExistence type="predicted"/>
<dbReference type="GO" id="GO:0005886">
    <property type="term" value="C:plasma membrane"/>
    <property type="evidence" value="ECO:0007669"/>
    <property type="project" value="TreeGrafter"/>
</dbReference>
<keyword evidence="3" id="KW-1185">Reference proteome</keyword>
<dbReference type="InterPro" id="IPR052894">
    <property type="entry name" value="AsmA-related"/>
</dbReference>
<dbReference type="InterPro" id="IPR007844">
    <property type="entry name" value="AsmA"/>
</dbReference>
<sequence>MNKAIKAVIVLLLLLTATLCVLIGVLHTQYATPLVNSLLSSYSQRLASQHTSIQYPSSSILIPTHIKKVTYEFPTHFTLHDVSFEKSDLSYIDQVDIWLNSRLIKEGKLAIDSVLIDGLSLQQGINATHPPENVLVSQLAINNLDYSDGHFSARGMNIQIENPLWSHANQIMPFGKVQLSADQVYWQGEAFNQLLISSNYKQERSTIYGLSFEWRDAQISGQAEQLNDRWSLINVTLNKLNLNQKQVERILAKPWENIAPVNWGLNSVDILNSDLAFNDIHLINVDASIEDLTFPTNIWQQESGYLSLNAESVIYQGEQWIEPSFQANFFPNSIKISNFNASLLQGFVAFNGQFSPNSAKLKNLSINGVKWIAEQENSTHWLGKLFHDYQSLSIEQLNIERSQFIQLATEPFWQLSGMSAEGKSLELIRKGRQGVWNGSLTMSANSASYQNIVASQGLFEMESQHGDWRLNRLFFPLQQGYIEASATMAFSKPSQPWQLEIGVDGLDIQPLVKPLKLPFELHGLAEFELTASGLAGDELMFAHSLTGQLQGSIRNAAIANPPQQHIAPKPLPTQASQLQPQTQEELREVLKENETITPSAEFMTQNEEEVSVPVEISDIQIQMDRGRINVNKITIIGSDIDGKIEGQYDLALPNKEQVTLEYQQACQKHTGALTSDISQAEDQCLTDNTNHSK</sequence>
<evidence type="ECO:0000259" key="1">
    <source>
        <dbReference type="Pfam" id="PF05170"/>
    </source>
</evidence>
<dbReference type="EMBL" id="AJYW02000004">
    <property type="protein sequence ID" value="OEE80724.1"/>
    <property type="molecule type" value="Genomic_DNA"/>
</dbReference>
<dbReference type="Pfam" id="PF05170">
    <property type="entry name" value="AsmA"/>
    <property type="match status" value="1"/>
</dbReference>
<reference evidence="2 3" key="1">
    <citation type="journal article" date="2012" name="Science">
        <title>Ecological populations of bacteria act as socially cohesive units of antibiotic production and resistance.</title>
        <authorList>
            <person name="Cordero O.X."/>
            <person name="Wildschutte H."/>
            <person name="Kirkup B."/>
            <person name="Proehl S."/>
            <person name="Ngo L."/>
            <person name="Hussain F."/>
            <person name="Le Roux F."/>
            <person name="Mincer T."/>
            <person name="Polz M.F."/>
        </authorList>
    </citation>
    <scope>NUCLEOTIDE SEQUENCE [LARGE SCALE GENOMIC DNA]</scope>
    <source>
        <strain evidence="2 3">FF-238</strain>
    </source>
</reference>
<comment type="caution">
    <text evidence="2">The sequence shown here is derived from an EMBL/GenBank/DDBJ whole genome shotgun (WGS) entry which is preliminary data.</text>
</comment>
<evidence type="ECO:0000313" key="2">
    <source>
        <dbReference type="EMBL" id="OEE80724.1"/>
    </source>
</evidence>
<dbReference type="GO" id="GO:0090313">
    <property type="term" value="P:regulation of protein targeting to membrane"/>
    <property type="evidence" value="ECO:0007669"/>
    <property type="project" value="TreeGrafter"/>
</dbReference>
<dbReference type="PANTHER" id="PTHR30441">
    <property type="entry name" value="DUF748 DOMAIN-CONTAINING PROTEIN"/>
    <property type="match status" value="1"/>
</dbReference>
<dbReference type="Proteomes" id="UP000094165">
    <property type="component" value="Unassembled WGS sequence"/>
</dbReference>
<feature type="domain" description="AsmA" evidence="1">
    <location>
        <begin position="6"/>
        <end position="631"/>
    </location>
</feature>
<gene>
    <name evidence="2" type="ORF">A130_10040</name>
</gene>